<dbReference type="OrthoDB" id="5067658at2759"/>
<evidence type="ECO:0000313" key="4">
    <source>
        <dbReference type="EMBL" id="KAF4979352.1"/>
    </source>
</evidence>
<evidence type="ECO:0000256" key="1">
    <source>
        <dbReference type="SAM" id="Coils"/>
    </source>
</evidence>
<dbReference type="CDD" id="cd09276">
    <property type="entry name" value="Rnase_HI_RT_non_LTR"/>
    <property type="match status" value="1"/>
</dbReference>
<organism evidence="4 5">
    <name type="scientific">Fusarium zealandicum</name>
    <dbReference type="NCBI Taxonomy" id="1053134"/>
    <lineage>
        <taxon>Eukaryota</taxon>
        <taxon>Fungi</taxon>
        <taxon>Dikarya</taxon>
        <taxon>Ascomycota</taxon>
        <taxon>Pezizomycotina</taxon>
        <taxon>Sordariomycetes</taxon>
        <taxon>Hypocreomycetidae</taxon>
        <taxon>Hypocreales</taxon>
        <taxon>Nectriaceae</taxon>
        <taxon>Fusarium</taxon>
        <taxon>Fusarium staphyleae species complex</taxon>
    </lineage>
</organism>
<dbReference type="SUPFAM" id="SSF53098">
    <property type="entry name" value="Ribonuclease H-like"/>
    <property type="match status" value="1"/>
</dbReference>
<dbReference type="InterPro" id="IPR036397">
    <property type="entry name" value="RNaseH_sf"/>
</dbReference>
<reference evidence="4" key="1">
    <citation type="journal article" date="2020" name="BMC Genomics">
        <title>Correction to: Identification and distribution of gene clusters required for synthesis of sphingolipid metabolism inhibitors in diverse species of the filamentous fungus Fusarium.</title>
        <authorList>
            <person name="Kim H.S."/>
            <person name="Lohmar J.M."/>
            <person name="Busman M."/>
            <person name="Brown D.W."/>
            <person name="Naumann T.A."/>
            <person name="Divon H.H."/>
            <person name="Lysoe E."/>
            <person name="Uhlig S."/>
            <person name="Proctor R.H."/>
        </authorList>
    </citation>
    <scope>NUCLEOTIDE SEQUENCE</scope>
    <source>
        <strain evidence="4">NRRL 22465</strain>
    </source>
</reference>
<dbReference type="GO" id="GO:0003676">
    <property type="term" value="F:nucleic acid binding"/>
    <property type="evidence" value="ECO:0007669"/>
    <property type="project" value="InterPro"/>
</dbReference>
<dbReference type="AlphaFoldDB" id="A0A8H4UMJ5"/>
<feature type="region of interest" description="Disordered" evidence="2">
    <location>
        <begin position="40"/>
        <end position="85"/>
    </location>
</feature>
<dbReference type="EMBL" id="JABEYC010000303">
    <property type="protein sequence ID" value="KAF4979352.1"/>
    <property type="molecule type" value="Genomic_DNA"/>
</dbReference>
<proteinExistence type="predicted"/>
<sequence length="386" mass="42651">MFFQETISVFFAKAQKLFDKSERAWAAACDAWNEDISNQAQSPLSTTEEPQQTRSTNAAVSRIESRTKQIKPEASNKPKNKAKKTARLGPLTEIVIQQHDKALNRAHMSSNCRSDNSRLILWTDASVAGQRSGCAVAFQYGHTWVRVLARKSGTHINPTMGELYAIDYALDYALQVALQRPSVSGLRAVEIFSDSQASLSGLSNTTRATARATRKKASRLKQEAQQFLDRAAKLRIEGVSAAGVELEMHWVPRGRVQGNIMADQGAKFARIEQATTLSSSENVLLEFVTGIGVVGERTAINRIMARRTDMAKEIAAYLASPTKQTSTRPALKADAVKSEPVCEAPSIQRLGLGPRTERARARDLPLYPDCWTSLYPDSWVAEPDWQ</sequence>
<feature type="domain" description="RNase H type-1" evidence="3">
    <location>
        <begin position="115"/>
        <end position="271"/>
    </location>
</feature>
<comment type="caution">
    <text evidence="4">The sequence shown here is derived from an EMBL/GenBank/DDBJ whole genome shotgun (WGS) entry which is preliminary data.</text>
</comment>
<dbReference type="InterPro" id="IPR012337">
    <property type="entry name" value="RNaseH-like_sf"/>
</dbReference>
<accession>A0A8H4UMJ5</accession>
<evidence type="ECO:0000313" key="5">
    <source>
        <dbReference type="Proteomes" id="UP000635477"/>
    </source>
</evidence>
<protein>
    <recommendedName>
        <fullName evidence="3">RNase H type-1 domain-containing protein</fullName>
    </recommendedName>
</protein>
<dbReference type="Proteomes" id="UP000635477">
    <property type="component" value="Unassembled WGS sequence"/>
</dbReference>
<keyword evidence="1" id="KW-0175">Coiled coil</keyword>
<gene>
    <name evidence="4" type="ORF">FZEAL_4428</name>
</gene>
<name>A0A8H4UMJ5_9HYPO</name>
<reference evidence="4" key="2">
    <citation type="submission" date="2020-05" db="EMBL/GenBank/DDBJ databases">
        <authorList>
            <person name="Kim H.-S."/>
            <person name="Proctor R.H."/>
            <person name="Brown D.W."/>
        </authorList>
    </citation>
    <scope>NUCLEOTIDE SEQUENCE</scope>
    <source>
        <strain evidence="4">NRRL 22465</strain>
    </source>
</reference>
<dbReference type="PROSITE" id="PS50879">
    <property type="entry name" value="RNASE_H_1"/>
    <property type="match status" value="1"/>
</dbReference>
<feature type="compositionally biased region" description="Polar residues" evidence="2">
    <location>
        <begin position="40"/>
        <end position="59"/>
    </location>
</feature>
<feature type="compositionally biased region" description="Basic and acidic residues" evidence="2">
    <location>
        <begin position="63"/>
        <end position="76"/>
    </location>
</feature>
<dbReference type="Gene3D" id="3.30.420.10">
    <property type="entry name" value="Ribonuclease H-like superfamily/Ribonuclease H"/>
    <property type="match status" value="1"/>
</dbReference>
<evidence type="ECO:0000256" key="2">
    <source>
        <dbReference type="SAM" id="MobiDB-lite"/>
    </source>
</evidence>
<dbReference type="InterPro" id="IPR002156">
    <property type="entry name" value="RNaseH_domain"/>
</dbReference>
<feature type="coiled-coil region" evidence="1">
    <location>
        <begin position="210"/>
        <end position="237"/>
    </location>
</feature>
<evidence type="ECO:0000259" key="3">
    <source>
        <dbReference type="PROSITE" id="PS50879"/>
    </source>
</evidence>
<dbReference type="GO" id="GO:0004523">
    <property type="term" value="F:RNA-DNA hybrid ribonuclease activity"/>
    <property type="evidence" value="ECO:0007669"/>
    <property type="project" value="InterPro"/>
</dbReference>
<keyword evidence="5" id="KW-1185">Reference proteome</keyword>